<reference evidence="1 2" key="1">
    <citation type="submission" date="2017-02" db="EMBL/GenBank/DDBJ databases">
        <title>Complete genome sequences of Mycobacterium kansasii strains isolated from rhesus macaques.</title>
        <authorList>
            <person name="Panda A."/>
            <person name="Nagaraj S."/>
            <person name="Zhao X."/>
            <person name="Tettelin H."/>
            <person name="Detolla L.J."/>
        </authorList>
    </citation>
    <scope>NUCLEOTIDE SEQUENCE [LARGE SCALE GENOMIC DNA]</scope>
    <source>
        <strain evidence="1 2">11-3813</strain>
    </source>
</reference>
<proteinExistence type="predicted"/>
<gene>
    <name evidence="1" type="ORF">BZL30_3857</name>
</gene>
<name>A0A1V3XBY8_MYCKA</name>
<accession>A0A1V3XBY8</accession>
<dbReference type="Proteomes" id="UP000189229">
    <property type="component" value="Unassembled WGS sequence"/>
</dbReference>
<dbReference type="AlphaFoldDB" id="A0A1V3XBY8"/>
<protein>
    <submittedName>
        <fullName evidence="1">Uncharacterized protein</fullName>
    </submittedName>
</protein>
<organism evidence="1 2">
    <name type="scientific">Mycobacterium kansasii</name>
    <dbReference type="NCBI Taxonomy" id="1768"/>
    <lineage>
        <taxon>Bacteria</taxon>
        <taxon>Bacillati</taxon>
        <taxon>Actinomycetota</taxon>
        <taxon>Actinomycetes</taxon>
        <taxon>Mycobacteriales</taxon>
        <taxon>Mycobacteriaceae</taxon>
        <taxon>Mycobacterium</taxon>
    </lineage>
</organism>
<evidence type="ECO:0000313" key="2">
    <source>
        <dbReference type="Proteomes" id="UP000189229"/>
    </source>
</evidence>
<dbReference type="EMBL" id="MVBM01000003">
    <property type="protein sequence ID" value="OOK75971.1"/>
    <property type="molecule type" value="Genomic_DNA"/>
</dbReference>
<sequence>MPGWWPARRVLGWWPELPARETVSPPAVDWAGAGCPAA</sequence>
<evidence type="ECO:0000313" key="1">
    <source>
        <dbReference type="EMBL" id="OOK75971.1"/>
    </source>
</evidence>
<comment type="caution">
    <text evidence="1">The sequence shown here is derived from an EMBL/GenBank/DDBJ whole genome shotgun (WGS) entry which is preliminary data.</text>
</comment>